<protein>
    <submittedName>
        <fullName evidence="1">Uncharacterized protein</fullName>
    </submittedName>
</protein>
<organism evidence="1 2">
    <name type="scientific">Ignelater luminosus</name>
    <name type="common">Cucubano</name>
    <name type="synonym">Pyrophorus luminosus</name>
    <dbReference type="NCBI Taxonomy" id="2038154"/>
    <lineage>
        <taxon>Eukaryota</taxon>
        <taxon>Metazoa</taxon>
        <taxon>Ecdysozoa</taxon>
        <taxon>Arthropoda</taxon>
        <taxon>Hexapoda</taxon>
        <taxon>Insecta</taxon>
        <taxon>Pterygota</taxon>
        <taxon>Neoptera</taxon>
        <taxon>Endopterygota</taxon>
        <taxon>Coleoptera</taxon>
        <taxon>Polyphaga</taxon>
        <taxon>Elateriformia</taxon>
        <taxon>Elateroidea</taxon>
        <taxon>Elateridae</taxon>
        <taxon>Agrypninae</taxon>
        <taxon>Pyrophorini</taxon>
        <taxon>Ignelater</taxon>
    </lineage>
</organism>
<name>A0A8K0G8F9_IGNLU</name>
<accession>A0A8K0G8F9</accession>
<keyword evidence="2" id="KW-1185">Reference proteome</keyword>
<reference evidence="1" key="1">
    <citation type="submission" date="2019-08" db="EMBL/GenBank/DDBJ databases">
        <title>The genome of the North American firefly Photinus pyralis.</title>
        <authorList>
            <consortium name="Photinus pyralis genome working group"/>
            <person name="Fallon T.R."/>
            <person name="Sander Lower S.E."/>
            <person name="Weng J.-K."/>
        </authorList>
    </citation>
    <scope>NUCLEOTIDE SEQUENCE</scope>
    <source>
        <strain evidence="1">TRF0915ILg1</strain>
        <tissue evidence="1">Whole body</tissue>
    </source>
</reference>
<evidence type="ECO:0000313" key="1">
    <source>
        <dbReference type="EMBL" id="KAF2895485.1"/>
    </source>
</evidence>
<evidence type="ECO:0000313" key="2">
    <source>
        <dbReference type="Proteomes" id="UP000801492"/>
    </source>
</evidence>
<comment type="caution">
    <text evidence="1">The sequence shown here is derived from an EMBL/GenBank/DDBJ whole genome shotgun (WGS) entry which is preliminary data.</text>
</comment>
<dbReference type="EMBL" id="VTPC01005885">
    <property type="protein sequence ID" value="KAF2895485.1"/>
    <property type="molecule type" value="Genomic_DNA"/>
</dbReference>
<proteinExistence type="predicted"/>
<dbReference type="OrthoDB" id="6775152at2759"/>
<sequence>MLALSRQKVPPAEVDQNAIVKVPKVDRERLVYRNVLAVVVSVNESGLYQLGTKEDFEVVRVTQAMVRDFHSFLTNSATKAIKNKNGHFSVTKYKSFKYSGNQITVSVTHNLECLSETFVAQRRNIPYPFQWTSNRLYSEPIPVNPLKLKNIKELSKYVPLRYQGWWYEFLQSQNEEAAEEEIEDRDGSDVD</sequence>
<dbReference type="AlphaFoldDB" id="A0A8K0G8F9"/>
<gene>
    <name evidence="1" type="ORF">ILUMI_10691</name>
</gene>
<dbReference type="Proteomes" id="UP000801492">
    <property type="component" value="Unassembled WGS sequence"/>
</dbReference>